<reference evidence="5 6" key="1">
    <citation type="journal article" date="2001" name="Nucleic Acids Res.">
        <title>The complete genome sequence of the murine respiratory pathogen Mycoplasma pulmonis.</title>
        <authorList>
            <person name="Chambaud I."/>
            <person name="Heilig R."/>
            <person name="Ferris S."/>
            <person name="Barbe V."/>
            <person name="Samson D."/>
            <person name="Galisson F."/>
            <person name="Moszer I."/>
            <person name="Dybvig K."/>
            <person name="Wroblewski H."/>
            <person name="Viari A."/>
            <person name="Rocha E.P.C."/>
            <person name="Blanchard A."/>
        </authorList>
    </citation>
    <scope>NUCLEOTIDE SEQUENCE [LARGE SCALE GENOMIC DNA]</scope>
    <source>
        <strain evidence="5 6">UAB CTIP</strain>
    </source>
</reference>
<dbReference type="HOGENOM" id="CLU_007524_0_1_14"/>
<dbReference type="EMBL" id="AL445565">
    <property type="protein sequence ID" value="CAC13955.1"/>
    <property type="molecule type" value="Genomic_DNA"/>
</dbReference>
<dbReference type="InterPro" id="IPR027785">
    <property type="entry name" value="UvrD-like_helicase_C"/>
</dbReference>
<dbReference type="Pfam" id="PF13538">
    <property type="entry name" value="UvrD_C_2"/>
    <property type="match status" value="1"/>
</dbReference>
<sequence length="694" mass="80775">MKITLKAIKKIWSSADQSASLFIFSDKEQKYRVFIKGFNVEEGLKYNLEIKPSNTYENSYVCESLEFLDIIKKDEIIDFLHTKIKGVTKKEAEKIFEDYPIDTLDSILKDPSKLRIKDKKKEEFLADLKLKIDGLEYKKYGIYNLFEKIKKLETKEPESQKLKNFYENPYSILSEDDFDFNEIDTYFLKILKKPVDDLERLRSIILNCFKELYSTNSTKFAIQDIYKQSCKKIAFKKSDFTFFLNDLIKQRKIILLKDKQFLAEAKMYDKEFFIVEKLKRLSKKRYSFNFNFEDKELSKEQKEAATLCLKNSVSILTGYPGSGKTKTLKSILESIISDENKKVKKSNIAIMAPTGKAALQIFEKTGFEAKTIHSFLKLKPKATEVSFFDVDFDHIEILVIDEFSMVTVDLFFLILSTLSSIKKIIIVGDHRQLPAIGAGNLLEDLLELQNISVNRLSQIFRNKTKDISENFLNVQKKIPFENNSENVNFIEANDTNFFDKISKLYFEDLSNYDVLEKTILIPFNKFETGAHKTNLHIQKKLFKKNDLKNFAIGDKVMQIENNYEKGVYNGEIGIIEKFVEKVKDKDKEVYINFGDKKINYSLEELNKNISLAYATTVHKFQGSESKIVIFVIFPILMNFLTRKMIYTAFSRAVDKLYIIGSKSALNEVIMFSKDKKILTNISDFIKQSNNENIN</sequence>
<dbReference type="GO" id="GO:0008854">
    <property type="term" value="F:exodeoxyribonuclease V activity"/>
    <property type="evidence" value="ECO:0007669"/>
    <property type="project" value="UniProtKB-EC"/>
</dbReference>
<dbReference type="InterPro" id="IPR050534">
    <property type="entry name" value="Coronavir_polyprotein_1ab"/>
</dbReference>
<dbReference type="eggNOG" id="COG0507">
    <property type="taxonomic scope" value="Bacteria"/>
</dbReference>
<dbReference type="CDD" id="cd18809">
    <property type="entry name" value="SF1_C_RecD"/>
    <property type="match status" value="1"/>
</dbReference>
<feature type="domain" description="UvrD-like helicase C-terminal" evidence="3">
    <location>
        <begin position="611"/>
        <end position="659"/>
    </location>
</feature>
<protein>
    <submittedName>
        <fullName evidence="5">EXODEOXYRIBONUCLEASE V ALPHA CHAIN</fullName>
        <ecNumber evidence="5">3.1.11.5</ecNumber>
    </submittedName>
</protein>
<dbReference type="SUPFAM" id="SSF52540">
    <property type="entry name" value="P-loop containing nucleoside triphosphate hydrolases"/>
    <property type="match status" value="1"/>
</dbReference>
<evidence type="ECO:0000256" key="1">
    <source>
        <dbReference type="ARBA" id="ARBA00022741"/>
    </source>
</evidence>
<feature type="domain" description="ATP-dependent RecD2 DNA helicase SH3" evidence="4">
    <location>
        <begin position="542"/>
        <end position="593"/>
    </location>
</feature>
<name>Q98PE1_MYCPU</name>
<proteinExistence type="predicted"/>
<keyword evidence="6" id="KW-1185">Reference proteome</keyword>
<evidence type="ECO:0000313" key="5">
    <source>
        <dbReference type="EMBL" id="CAC13955.1"/>
    </source>
</evidence>
<dbReference type="Proteomes" id="UP000000528">
    <property type="component" value="Chromosome"/>
</dbReference>
<dbReference type="Pfam" id="PF18335">
    <property type="entry name" value="SH3_13"/>
    <property type="match status" value="1"/>
</dbReference>
<dbReference type="GO" id="GO:0003678">
    <property type="term" value="F:DNA helicase activity"/>
    <property type="evidence" value="ECO:0007669"/>
    <property type="project" value="UniProtKB-ARBA"/>
</dbReference>
<dbReference type="InterPro" id="IPR041451">
    <property type="entry name" value="RecD2_SH13"/>
</dbReference>
<organism evidence="6">
    <name type="scientific">Mycoplasmopsis pulmonis (strain UAB CTIP)</name>
    <name type="common">Mycoplasma pulmonis</name>
    <dbReference type="NCBI Taxonomy" id="272635"/>
    <lineage>
        <taxon>Bacteria</taxon>
        <taxon>Bacillati</taxon>
        <taxon>Mycoplasmatota</taxon>
        <taxon>Mycoplasmoidales</taxon>
        <taxon>Metamycoplasmataceae</taxon>
        <taxon>Mycoplasmopsis</taxon>
    </lineage>
</organism>
<dbReference type="GO" id="GO:0005524">
    <property type="term" value="F:ATP binding"/>
    <property type="evidence" value="ECO:0007669"/>
    <property type="project" value="UniProtKB-KW"/>
</dbReference>
<accession>Q98PE1</accession>
<dbReference type="PIR" id="F90609">
    <property type="entry name" value="F90609"/>
</dbReference>
<dbReference type="STRING" id="272635.gene:17577393"/>
<dbReference type="PANTHER" id="PTHR43788:SF6">
    <property type="entry name" value="DNA HELICASE B"/>
    <property type="match status" value="1"/>
</dbReference>
<keyword evidence="1" id="KW-0547">Nucleotide-binding</keyword>
<evidence type="ECO:0000259" key="4">
    <source>
        <dbReference type="Pfam" id="PF18335"/>
    </source>
</evidence>
<evidence type="ECO:0000256" key="2">
    <source>
        <dbReference type="ARBA" id="ARBA00022840"/>
    </source>
</evidence>
<evidence type="ECO:0000259" key="3">
    <source>
        <dbReference type="Pfam" id="PF13538"/>
    </source>
</evidence>
<dbReference type="AlphaFoldDB" id="Q98PE1"/>
<dbReference type="PANTHER" id="PTHR43788">
    <property type="entry name" value="DNA2/NAM7 HELICASE FAMILY MEMBER"/>
    <property type="match status" value="1"/>
</dbReference>
<keyword evidence="2" id="KW-0067">ATP-binding</keyword>
<dbReference type="KEGG" id="mpu:MYPU_7820"/>
<keyword evidence="5" id="KW-0378">Hydrolase</keyword>
<dbReference type="EC" id="3.1.11.5" evidence="5"/>
<dbReference type="BioCyc" id="MPUL272635:G1GT6-790-MONOMER"/>
<dbReference type="InterPro" id="IPR027417">
    <property type="entry name" value="P-loop_NTPase"/>
</dbReference>
<dbReference type="Gene3D" id="2.30.30.940">
    <property type="match status" value="1"/>
</dbReference>
<gene>
    <name evidence="5" type="ordered locus">MYPU_7820</name>
</gene>
<dbReference type="CDD" id="cd17933">
    <property type="entry name" value="DEXSc_RecD-like"/>
    <property type="match status" value="1"/>
</dbReference>
<dbReference type="Gene3D" id="3.40.50.300">
    <property type="entry name" value="P-loop containing nucleotide triphosphate hydrolases"/>
    <property type="match status" value="2"/>
</dbReference>
<dbReference type="Pfam" id="PF13604">
    <property type="entry name" value="AAA_30"/>
    <property type="match status" value="1"/>
</dbReference>
<dbReference type="RefSeq" id="WP_010925582.1">
    <property type="nucleotide sequence ID" value="NC_002771.1"/>
</dbReference>
<evidence type="ECO:0000313" key="6">
    <source>
        <dbReference type="Proteomes" id="UP000000528"/>
    </source>
</evidence>